<dbReference type="STRING" id="42253.NITMOv2_3044"/>
<dbReference type="PANTHER" id="PTHR46797">
    <property type="entry name" value="HTH-TYPE TRANSCRIPTIONAL REGULATOR"/>
    <property type="match status" value="1"/>
</dbReference>
<dbReference type="InterPro" id="IPR050807">
    <property type="entry name" value="TransReg_Diox_bact_type"/>
</dbReference>
<dbReference type="CDD" id="cd00093">
    <property type="entry name" value="HTH_XRE"/>
    <property type="match status" value="1"/>
</dbReference>
<dbReference type="AlphaFoldDB" id="A0A0K2GF29"/>
<proteinExistence type="predicted"/>
<dbReference type="PROSITE" id="PS50943">
    <property type="entry name" value="HTH_CROC1"/>
    <property type="match status" value="1"/>
</dbReference>
<dbReference type="SUPFAM" id="SSF47413">
    <property type="entry name" value="lambda repressor-like DNA-binding domains"/>
    <property type="match status" value="1"/>
</dbReference>
<dbReference type="PATRIC" id="fig|42253.5.peg.3005"/>
<keyword evidence="4" id="KW-1185">Reference proteome</keyword>
<reference evidence="3 4" key="1">
    <citation type="journal article" date="2015" name="Proc. Natl. Acad. Sci. U.S.A.">
        <title>Expanded metabolic versatility of ubiquitous nitrite-oxidizing bacteria from the genus Nitrospira.</title>
        <authorList>
            <person name="Koch H."/>
            <person name="Lucker S."/>
            <person name="Albertsen M."/>
            <person name="Kitzinger K."/>
            <person name="Herbold C."/>
            <person name="Spieck E."/>
            <person name="Nielsen P.H."/>
            <person name="Wagner M."/>
            <person name="Daims H."/>
        </authorList>
    </citation>
    <scope>NUCLEOTIDE SEQUENCE [LARGE SCALE GENOMIC DNA]</scope>
    <source>
        <strain evidence="3 4">NSP M-1</strain>
    </source>
</reference>
<dbReference type="GO" id="GO:0003700">
    <property type="term" value="F:DNA-binding transcription factor activity"/>
    <property type="evidence" value="ECO:0007669"/>
    <property type="project" value="TreeGrafter"/>
</dbReference>
<dbReference type="GO" id="GO:0005829">
    <property type="term" value="C:cytosol"/>
    <property type="evidence" value="ECO:0007669"/>
    <property type="project" value="TreeGrafter"/>
</dbReference>
<dbReference type="Gene3D" id="1.10.260.40">
    <property type="entry name" value="lambda repressor-like DNA-binding domains"/>
    <property type="match status" value="1"/>
</dbReference>
<dbReference type="Pfam" id="PF01381">
    <property type="entry name" value="HTH_3"/>
    <property type="match status" value="1"/>
</dbReference>
<name>A0A0K2GF29_NITMO</name>
<dbReference type="EMBL" id="CP011801">
    <property type="protein sequence ID" value="ALA59444.1"/>
    <property type="molecule type" value="Genomic_DNA"/>
</dbReference>
<keyword evidence="1" id="KW-0238">DNA-binding</keyword>
<evidence type="ECO:0000256" key="1">
    <source>
        <dbReference type="ARBA" id="ARBA00023125"/>
    </source>
</evidence>
<evidence type="ECO:0000313" key="4">
    <source>
        <dbReference type="Proteomes" id="UP000069205"/>
    </source>
</evidence>
<evidence type="ECO:0000259" key="2">
    <source>
        <dbReference type="PROSITE" id="PS50943"/>
    </source>
</evidence>
<dbReference type="KEGG" id="nmv:NITMOv2_3044"/>
<dbReference type="InterPro" id="IPR001387">
    <property type="entry name" value="Cro/C1-type_HTH"/>
</dbReference>
<gene>
    <name evidence="3" type="ORF">NITMOv2_3044</name>
</gene>
<dbReference type="RefSeq" id="WP_083448030.1">
    <property type="nucleotide sequence ID" value="NZ_CP011801.1"/>
</dbReference>
<dbReference type="Proteomes" id="UP000069205">
    <property type="component" value="Chromosome"/>
</dbReference>
<dbReference type="PANTHER" id="PTHR46797:SF1">
    <property type="entry name" value="METHYLPHOSPHONATE SYNTHASE"/>
    <property type="match status" value="1"/>
</dbReference>
<feature type="domain" description="HTH cro/C1-type" evidence="2">
    <location>
        <begin position="15"/>
        <end position="69"/>
    </location>
</feature>
<protein>
    <submittedName>
        <fullName evidence="3">Putative transcriptional regulator, XRE family</fullName>
    </submittedName>
</protein>
<evidence type="ECO:0000313" key="3">
    <source>
        <dbReference type="EMBL" id="ALA59444.1"/>
    </source>
</evidence>
<organism evidence="3 4">
    <name type="scientific">Nitrospira moscoviensis</name>
    <dbReference type="NCBI Taxonomy" id="42253"/>
    <lineage>
        <taxon>Bacteria</taxon>
        <taxon>Pseudomonadati</taxon>
        <taxon>Nitrospirota</taxon>
        <taxon>Nitrospiria</taxon>
        <taxon>Nitrospirales</taxon>
        <taxon>Nitrospiraceae</taxon>
        <taxon>Nitrospira</taxon>
    </lineage>
</organism>
<dbReference type="SMART" id="SM00530">
    <property type="entry name" value="HTH_XRE"/>
    <property type="match status" value="1"/>
</dbReference>
<dbReference type="InterPro" id="IPR010982">
    <property type="entry name" value="Lambda_DNA-bd_dom_sf"/>
</dbReference>
<sequence length="120" mass="13603">MSQSSRTLASFPERLREARERRKLTQGELAEKAGLQASAISHFETGTRKPSFDNLRRLADALDVTTDYLLGRVDHPEELAGADRLHRDIERLSAADRAFAKEMIEKLAERSKASHRKTNE</sequence>
<accession>A0A0K2GF29</accession>
<dbReference type="OrthoDB" id="2736385at2"/>
<dbReference type="GO" id="GO:0003677">
    <property type="term" value="F:DNA binding"/>
    <property type="evidence" value="ECO:0007669"/>
    <property type="project" value="UniProtKB-KW"/>
</dbReference>